<dbReference type="SUPFAM" id="SSF52402">
    <property type="entry name" value="Adenine nucleotide alpha hydrolases-like"/>
    <property type="match status" value="1"/>
</dbReference>
<reference evidence="3 4" key="1">
    <citation type="submission" date="2015-10" db="EMBL/GenBank/DDBJ databases">
        <title>Candidatus Desulfofervidus auxilii, a hydrogenotrophic sulfate-reducing bacterium involved in the thermophilic anaerobic oxidation of methane.</title>
        <authorList>
            <person name="Krukenberg V."/>
            <person name="Richter M."/>
            <person name="Wegener G."/>
        </authorList>
    </citation>
    <scope>NUCLEOTIDE SEQUENCE [LARGE SCALE GENOMIC DNA]</scope>
    <source>
        <strain evidence="3 4">HS1</strain>
    </source>
</reference>
<dbReference type="Pfam" id="PF00582">
    <property type="entry name" value="Usp"/>
    <property type="match status" value="1"/>
</dbReference>
<accession>A0A7U4TIZ8</accession>
<evidence type="ECO:0000313" key="3">
    <source>
        <dbReference type="EMBL" id="AMM41898.1"/>
    </source>
</evidence>
<dbReference type="Gene3D" id="3.40.50.620">
    <property type="entry name" value="HUPs"/>
    <property type="match status" value="1"/>
</dbReference>
<dbReference type="InterPro" id="IPR014729">
    <property type="entry name" value="Rossmann-like_a/b/a_fold"/>
</dbReference>
<dbReference type="CDD" id="cd00293">
    <property type="entry name" value="USP-like"/>
    <property type="match status" value="1"/>
</dbReference>
<dbReference type="RefSeq" id="WP_066065125.1">
    <property type="nucleotide sequence ID" value="NZ_CP013015.1"/>
</dbReference>
<dbReference type="PRINTS" id="PR01438">
    <property type="entry name" value="UNVRSLSTRESS"/>
</dbReference>
<dbReference type="AlphaFoldDB" id="A0A7U4TIZ8"/>
<dbReference type="InterPro" id="IPR006015">
    <property type="entry name" value="Universal_stress_UspA"/>
</dbReference>
<dbReference type="PANTHER" id="PTHR46268">
    <property type="entry name" value="STRESS RESPONSE PROTEIN NHAX"/>
    <property type="match status" value="1"/>
</dbReference>
<dbReference type="OrthoDB" id="5395985at2"/>
<sequence length="149" mass="16592">MNIKSILVPTDFSGCSGSALKFALFLTEKFKAEVIVLHVINRSHIASILRISSSSHEEIKKQIWAKHEEELNHFLAQNAKGKKIKSIICEGIPFQEIAKKAKELAVDLIVMGGYGRMGQEDLERIFFGSTAEKVIRLLPCPVLCVPESI</sequence>
<dbReference type="KEGG" id="daw:HS1_002112"/>
<protein>
    <submittedName>
        <fullName evidence="3">Universal stress protein</fullName>
    </submittedName>
</protein>
<evidence type="ECO:0000256" key="1">
    <source>
        <dbReference type="ARBA" id="ARBA00008791"/>
    </source>
</evidence>
<dbReference type="Proteomes" id="UP000070560">
    <property type="component" value="Chromosome"/>
</dbReference>
<keyword evidence="4" id="KW-1185">Reference proteome</keyword>
<gene>
    <name evidence="3" type="ORF">HS1_002112</name>
</gene>
<evidence type="ECO:0000259" key="2">
    <source>
        <dbReference type="Pfam" id="PF00582"/>
    </source>
</evidence>
<name>A0A7U4TIZ8_DESA2</name>
<comment type="similarity">
    <text evidence="1">Belongs to the universal stress protein A family.</text>
</comment>
<dbReference type="InterPro" id="IPR006016">
    <property type="entry name" value="UspA"/>
</dbReference>
<proteinExistence type="inferred from homology"/>
<dbReference type="PANTHER" id="PTHR46268:SF6">
    <property type="entry name" value="UNIVERSAL STRESS PROTEIN UP12"/>
    <property type="match status" value="1"/>
</dbReference>
<evidence type="ECO:0000313" key="4">
    <source>
        <dbReference type="Proteomes" id="UP000070560"/>
    </source>
</evidence>
<feature type="domain" description="UspA" evidence="2">
    <location>
        <begin position="3"/>
        <end position="146"/>
    </location>
</feature>
<organism evidence="3 4">
    <name type="scientific">Desulfofervidus auxilii</name>
    <dbReference type="NCBI Taxonomy" id="1621989"/>
    <lineage>
        <taxon>Bacteria</taxon>
        <taxon>Pseudomonadati</taxon>
        <taxon>Thermodesulfobacteriota</taxon>
        <taxon>Candidatus Desulfofervidia</taxon>
        <taxon>Candidatus Desulfofervidales</taxon>
        <taxon>Candidatus Desulfofervidaceae</taxon>
        <taxon>Candidatus Desulfofervidus</taxon>
    </lineage>
</organism>
<dbReference type="EMBL" id="CP013015">
    <property type="protein sequence ID" value="AMM41898.1"/>
    <property type="molecule type" value="Genomic_DNA"/>
</dbReference>